<keyword evidence="2" id="KW-1003">Cell membrane</keyword>
<dbReference type="PANTHER" id="PTHR47613">
    <property type="entry name" value="SPERM ACROSOME MEMBRANE-ASSOCIATED PROTEIN 4"/>
    <property type="match status" value="1"/>
</dbReference>
<evidence type="ECO:0000256" key="8">
    <source>
        <dbReference type="ARBA" id="ARBA00023288"/>
    </source>
</evidence>
<evidence type="ECO:0000256" key="10">
    <source>
        <dbReference type="SAM" id="SignalP"/>
    </source>
</evidence>
<evidence type="ECO:0000313" key="13">
    <source>
        <dbReference type="Proteomes" id="UP000694580"/>
    </source>
</evidence>
<keyword evidence="8" id="KW-0449">Lipoprotein</keyword>
<protein>
    <recommendedName>
        <fullName evidence="11">UPAR/Ly6 domain-containing protein</fullName>
    </recommendedName>
</protein>
<reference evidence="12" key="2">
    <citation type="submission" date="2025-08" db="UniProtKB">
        <authorList>
            <consortium name="Ensembl"/>
        </authorList>
    </citation>
    <scope>IDENTIFICATION</scope>
</reference>
<evidence type="ECO:0000256" key="5">
    <source>
        <dbReference type="ARBA" id="ARBA00023136"/>
    </source>
</evidence>
<dbReference type="GO" id="GO:0098552">
    <property type="term" value="C:side of membrane"/>
    <property type="evidence" value="ECO:0007669"/>
    <property type="project" value="UniProtKB-KW"/>
</dbReference>
<sequence>MIKVLVGVLAVIASAALVESLTCNYCSVGVVGVCLIPSSITCPANQTNCFTGKASFSGISFLGFNSQGCMASSTCNTTTTGSVLGASFTSVYTCCSSNSCNPTQNAAPSTYVSMSFTAVSALLATVWASGVY</sequence>
<evidence type="ECO:0000256" key="2">
    <source>
        <dbReference type="ARBA" id="ARBA00022475"/>
    </source>
</evidence>
<accession>A0AAY4BK88</accession>
<dbReference type="InterPro" id="IPR016054">
    <property type="entry name" value="LY6_UPA_recep-like"/>
</dbReference>
<dbReference type="Ensembl" id="ENSDCDT00010023424.1">
    <property type="protein sequence ID" value="ENSDCDP00010021330.1"/>
    <property type="gene ID" value="ENSDCDG00010010461.1"/>
</dbReference>
<comment type="subcellular location">
    <subcellularLocation>
        <location evidence="1">Cell membrane</location>
        <topology evidence="1">Lipid-anchor</topology>
        <topology evidence="1">GPI-anchor</topology>
    </subcellularLocation>
</comment>
<keyword evidence="5" id="KW-0472">Membrane</keyword>
<dbReference type="GO" id="GO:0005886">
    <property type="term" value="C:plasma membrane"/>
    <property type="evidence" value="ECO:0007669"/>
    <property type="project" value="UniProtKB-SubCell"/>
</dbReference>
<evidence type="ECO:0000256" key="6">
    <source>
        <dbReference type="ARBA" id="ARBA00023157"/>
    </source>
</evidence>
<dbReference type="Pfam" id="PF00021">
    <property type="entry name" value="UPAR_LY6"/>
    <property type="match status" value="1"/>
</dbReference>
<evidence type="ECO:0000259" key="11">
    <source>
        <dbReference type="Pfam" id="PF00021"/>
    </source>
</evidence>
<evidence type="ECO:0000256" key="1">
    <source>
        <dbReference type="ARBA" id="ARBA00004609"/>
    </source>
</evidence>
<keyword evidence="7" id="KW-0325">Glycoprotein</keyword>
<dbReference type="InterPro" id="IPR046354">
    <property type="entry name" value="SPACA4/Bouncer"/>
</dbReference>
<feature type="chain" id="PRO_5044288916" description="UPAR/Ly6 domain-containing protein" evidence="10">
    <location>
        <begin position="21"/>
        <end position="132"/>
    </location>
</feature>
<reference evidence="12 13" key="1">
    <citation type="submission" date="2020-06" db="EMBL/GenBank/DDBJ databases">
        <authorList>
            <consortium name="Wellcome Sanger Institute Data Sharing"/>
        </authorList>
    </citation>
    <scope>NUCLEOTIDE SEQUENCE [LARGE SCALE GENOMIC DNA]</scope>
</reference>
<evidence type="ECO:0000256" key="4">
    <source>
        <dbReference type="ARBA" id="ARBA00022729"/>
    </source>
</evidence>
<comment type="similarity">
    <text evidence="9">Belongs to the SPACA4/bouncer family.</text>
</comment>
<dbReference type="AlphaFoldDB" id="A0AAY4BK88"/>
<feature type="signal peptide" evidence="10">
    <location>
        <begin position="1"/>
        <end position="20"/>
    </location>
</feature>
<feature type="domain" description="UPAR/Ly6" evidence="11">
    <location>
        <begin position="20"/>
        <end position="102"/>
    </location>
</feature>
<evidence type="ECO:0000256" key="9">
    <source>
        <dbReference type="ARBA" id="ARBA00029446"/>
    </source>
</evidence>
<gene>
    <name evidence="12" type="primary">CD164</name>
</gene>
<name>A0AAY4BK88_9TELE</name>
<keyword evidence="13" id="KW-1185">Reference proteome</keyword>
<keyword evidence="4 10" id="KW-0732">Signal</keyword>
<proteinExistence type="inferred from homology"/>
<dbReference type="PANTHER" id="PTHR47613:SF1">
    <property type="entry name" value="SPERM ACROSOME MEMBRANE-ASSOCIATED PROTEIN 4"/>
    <property type="match status" value="1"/>
</dbReference>
<evidence type="ECO:0000256" key="3">
    <source>
        <dbReference type="ARBA" id="ARBA00022622"/>
    </source>
</evidence>
<keyword evidence="6" id="KW-1015">Disulfide bond</keyword>
<dbReference type="InterPro" id="IPR045860">
    <property type="entry name" value="Snake_toxin-like_sf"/>
</dbReference>
<dbReference type="GeneTree" id="ENSGT00910000144759"/>
<dbReference type="SUPFAM" id="SSF57302">
    <property type="entry name" value="Snake toxin-like"/>
    <property type="match status" value="1"/>
</dbReference>
<dbReference type="Proteomes" id="UP000694580">
    <property type="component" value="Chromosome 20"/>
</dbReference>
<dbReference type="GO" id="GO:0035036">
    <property type="term" value="P:sperm-egg recognition"/>
    <property type="evidence" value="ECO:0007669"/>
    <property type="project" value="TreeGrafter"/>
</dbReference>
<evidence type="ECO:0000313" key="12">
    <source>
        <dbReference type="Ensembl" id="ENSDCDP00010021330.1"/>
    </source>
</evidence>
<evidence type="ECO:0000256" key="7">
    <source>
        <dbReference type="ARBA" id="ARBA00023180"/>
    </source>
</evidence>
<keyword evidence="3" id="KW-0336">GPI-anchor</keyword>
<dbReference type="Gene3D" id="2.10.60.10">
    <property type="entry name" value="CD59"/>
    <property type="match status" value="1"/>
</dbReference>
<organism evidence="12 13">
    <name type="scientific">Denticeps clupeoides</name>
    <name type="common">denticle herring</name>
    <dbReference type="NCBI Taxonomy" id="299321"/>
    <lineage>
        <taxon>Eukaryota</taxon>
        <taxon>Metazoa</taxon>
        <taxon>Chordata</taxon>
        <taxon>Craniata</taxon>
        <taxon>Vertebrata</taxon>
        <taxon>Euteleostomi</taxon>
        <taxon>Actinopterygii</taxon>
        <taxon>Neopterygii</taxon>
        <taxon>Teleostei</taxon>
        <taxon>Clupei</taxon>
        <taxon>Clupeiformes</taxon>
        <taxon>Denticipitoidei</taxon>
        <taxon>Denticipitidae</taxon>
        <taxon>Denticeps</taxon>
    </lineage>
</organism>
<reference evidence="12" key="3">
    <citation type="submission" date="2025-09" db="UniProtKB">
        <authorList>
            <consortium name="Ensembl"/>
        </authorList>
    </citation>
    <scope>IDENTIFICATION</scope>
</reference>